<feature type="region of interest" description="Disordered" evidence="1">
    <location>
        <begin position="79"/>
        <end position="197"/>
    </location>
</feature>
<dbReference type="Proteomes" id="UP000292702">
    <property type="component" value="Unassembled WGS sequence"/>
</dbReference>
<feature type="compositionally biased region" description="Low complexity" evidence="1">
    <location>
        <begin position="147"/>
        <end position="178"/>
    </location>
</feature>
<protein>
    <submittedName>
        <fullName evidence="3">Uncharacterized protein</fullName>
    </submittedName>
</protein>
<dbReference type="AlphaFoldDB" id="A0A4V2MWH7"/>
<gene>
    <name evidence="3" type="ORF">EIP91_001553</name>
</gene>
<keyword evidence="2" id="KW-0732">Signal</keyword>
<keyword evidence="4" id="KW-1185">Reference proteome</keyword>
<name>A0A4V2MWH7_9APHY</name>
<evidence type="ECO:0000313" key="3">
    <source>
        <dbReference type="EMBL" id="TCD66307.1"/>
    </source>
</evidence>
<comment type="caution">
    <text evidence="3">The sequence shown here is derived from an EMBL/GenBank/DDBJ whole genome shotgun (WGS) entry which is preliminary data.</text>
</comment>
<evidence type="ECO:0000313" key="4">
    <source>
        <dbReference type="Proteomes" id="UP000292702"/>
    </source>
</evidence>
<accession>A0A4V2MWH7</accession>
<feature type="signal peptide" evidence="2">
    <location>
        <begin position="1"/>
        <end position="20"/>
    </location>
</feature>
<organism evidence="3 4">
    <name type="scientific">Steccherinum ochraceum</name>
    <dbReference type="NCBI Taxonomy" id="92696"/>
    <lineage>
        <taxon>Eukaryota</taxon>
        <taxon>Fungi</taxon>
        <taxon>Dikarya</taxon>
        <taxon>Basidiomycota</taxon>
        <taxon>Agaricomycotina</taxon>
        <taxon>Agaricomycetes</taxon>
        <taxon>Polyporales</taxon>
        <taxon>Steccherinaceae</taxon>
        <taxon>Steccherinum</taxon>
    </lineage>
</organism>
<feature type="chain" id="PRO_5020761239" evidence="2">
    <location>
        <begin position="21"/>
        <end position="197"/>
    </location>
</feature>
<evidence type="ECO:0000256" key="1">
    <source>
        <dbReference type="SAM" id="MobiDB-lite"/>
    </source>
</evidence>
<sequence length="197" mass="20320">MRCATLFACAFTLAISSAIAVPLHSSQARRDHEDALVGRDFDLIARDILQAIHARELAALDARTIVRRGNAVASGIAKAKDKLHGGSAGTNAVPNSPAPSFHTDPDPPSFHTTASADYAAQDQRRAQNPPPAFGAQGLRDGGHVRTPQPAQPAHAASNAAAPPAAAPASGNPAAPAAGNRFHSNLNDAFPPDWDATP</sequence>
<reference evidence="3 4" key="1">
    <citation type="submission" date="2018-11" db="EMBL/GenBank/DDBJ databases">
        <title>Genome assembly of Steccherinum ochraceum LE-BIN_3174, the white-rot fungus of the Steccherinaceae family (The Residual Polyporoid clade, Polyporales, Basidiomycota).</title>
        <authorList>
            <person name="Fedorova T.V."/>
            <person name="Glazunova O.A."/>
            <person name="Landesman E.O."/>
            <person name="Moiseenko K.V."/>
            <person name="Psurtseva N.V."/>
            <person name="Savinova O.S."/>
            <person name="Shakhova N.V."/>
            <person name="Tyazhelova T.V."/>
            <person name="Vasina D.V."/>
        </authorList>
    </citation>
    <scope>NUCLEOTIDE SEQUENCE [LARGE SCALE GENOMIC DNA]</scope>
    <source>
        <strain evidence="3 4">LE-BIN_3174</strain>
    </source>
</reference>
<proteinExistence type="predicted"/>
<dbReference type="EMBL" id="RWJN01000140">
    <property type="protein sequence ID" value="TCD66307.1"/>
    <property type="molecule type" value="Genomic_DNA"/>
</dbReference>
<evidence type="ECO:0000256" key="2">
    <source>
        <dbReference type="SAM" id="SignalP"/>
    </source>
</evidence>